<organism evidence="1 2">
    <name type="scientific">Paraburkholderia metrosideri</name>
    <dbReference type="NCBI Taxonomy" id="580937"/>
    <lineage>
        <taxon>Bacteria</taxon>
        <taxon>Pseudomonadati</taxon>
        <taxon>Pseudomonadota</taxon>
        <taxon>Betaproteobacteria</taxon>
        <taxon>Burkholderiales</taxon>
        <taxon>Burkholderiaceae</taxon>
        <taxon>Paraburkholderia</taxon>
    </lineage>
</organism>
<proteinExistence type="predicted"/>
<name>A0ABM8N9G0_9BURK</name>
<gene>
    <name evidence="1" type="ORF">LMG28140_00282</name>
</gene>
<accession>A0ABM8N9G0</accession>
<dbReference type="EMBL" id="CAJHCP010000001">
    <property type="protein sequence ID" value="CAD6509734.1"/>
    <property type="molecule type" value="Genomic_DNA"/>
</dbReference>
<protein>
    <submittedName>
        <fullName evidence="1">Uncharacterized protein</fullName>
    </submittedName>
</protein>
<keyword evidence="2" id="KW-1185">Reference proteome</keyword>
<sequence length="63" mass="6657">MVRRNSGCKGWKTLTSGQFGLNLYAQQVWANLCTMAGKNAGIAAVQNAASGEFAPANIRIAMP</sequence>
<evidence type="ECO:0000313" key="1">
    <source>
        <dbReference type="EMBL" id="CAD6509734.1"/>
    </source>
</evidence>
<evidence type="ECO:0000313" key="2">
    <source>
        <dbReference type="Proteomes" id="UP000598032"/>
    </source>
</evidence>
<reference evidence="1 2" key="1">
    <citation type="submission" date="2020-10" db="EMBL/GenBank/DDBJ databases">
        <authorList>
            <person name="Peeters C."/>
        </authorList>
    </citation>
    <scope>NUCLEOTIDE SEQUENCE [LARGE SCALE GENOMIC DNA]</scope>
    <source>
        <strain evidence="1 2">LMG 28140</strain>
    </source>
</reference>
<comment type="caution">
    <text evidence="1">The sequence shown here is derived from an EMBL/GenBank/DDBJ whole genome shotgun (WGS) entry which is preliminary data.</text>
</comment>
<dbReference type="Proteomes" id="UP000598032">
    <property type="component" value="Unassembled WGS sequence"/>
</dbReference>